<accession>A0ABR9B093</accession>
<organism evidence="1 2">
    <name type="scientific">Paenibacillus arenosi</name>
    <dbReference type="NCBI Taxonomy" id="2774142"/>
    <lineage>
        <taxon>Bacteria</taxon>
        <taxon>Bacillati</taxon>
        <taxon>Bacillota</taxon>
        <taxon>Bacilli</taxon>
        <taxon>Bacillales</taxon>
        <taxon>Paenibacillaceae</taxon>
        <taxon>Paenibacillus</taxon>
    </lineage>
</organism>
<dbReference type="RefSeq" id="WP_192025219.1">
    <property type="nucleotide sequence ID" value="NZ_JACYTN010000006.1"/>
</dbReference>
<dbReference type="EMBL" id="JACYTN010000006">
    <property type="protein sequence ID" value="MBD8498862.1"/>
    <property type="molecule type" value="Genomic_DNA"/>
</dbReference>
<evidence type="ECO:0000313" key="2">
    <source>
        <dbReference type="Proteomes" id="UP000634529"/>
    </source>
</evidence>
<name>A0ABR9B093_9BACL</name>
<reference evidence="1 2" key="1">
    <citation type="submission" date="2020-09" db="EMBL/GenBank/DDBJ databases">
        <title>Paenibacillus sp. CAU 1523 isolated from sand of Haeundae Beach.</title>
        <authorList>
            <person name="Kim W."/>
        </authorList>
    </citation>
    <scope>NUCLEOTIDE SEQUENCE [LARGE SCALE GENOMIC DNA]</scope>
    <source>
        <strain evidence="1 2">CAU 1523</strain>
    </source>
</reference>
<sequence>MAAYAYTLGVLVEEVERIEEAIQNIEHAMRHASPVSVNILRSNKVQLEGVLHRIMEADVTSHLSVHNLLIGHKKCLQDCFSTIYSNKASKIERTRKYL</sequence>
<keyword evidence="2" id="KW-1185">Reference proteome</keyword>
<comment type="caution">
    <text evidence="1">The sequence shown here is derived from an EMBL/GenBank/DDBJ whole genome shotgun (WGS) entry which is preliminary data.</text>
</comment>
<protein>
    <submittedName>
        <fullName evidence="1">Uncharacterized protein</fullName>
    </submittedName>
</protein>
<evidence type="ECO:0000313" key="1">
    <source>
        <dbReference type="EMBL" id="MBD8498862.1"/>
    </source>
</evidence>
<dbReference type="Proteomes" id="UP000634529">
    <property type="component" value="Unassembled WGS sequence"/>
</dbReference>
<gene>
    <name evidence="1" type="ORF">IFO66_11170</name>
</gene>
<proteinExistence type="predicted"/>